<reference evidence="1" key="1">
    <citation type="submission" date="2020-07" db="EMBL/GenBank/DDBJ databases">
        <title>The High-quality genome of the commercially important snow crab, Chionoecetes opilio.</title>
        <authorList>
            <person name="Jeong J.-H."/>
            <person name="Ryu S."/>
        </authorList>
    </citation>
    <scope>NUCLEOTIDE SEQUENCE</scope>
    <source>
        <strain evidence="1">MADBK_172401_WGS</strain>
        <tissue evidence="1">Digestive gland</tissue>
    </source>
</reference>
<gene>
    <name evidence="1" type="ORF">GWK47_028520</name>
</gene>
<protein>
    <submittedName>
        <fullName evidence="1">Uncharacterized protein</fullName>
    </submittedName>
</protein>
<dbReference type="AlphaFoldDB" id="A0A8J4YM00"/>
<dbReference type="Proteomes" id="UP000770661">
    <property type="component" value="Unassembled WGS sequence"/>
</dbReference>
<evidence type="ECO:0000313" key="1">
    <source>
        <dbReference type="EMBL" id="KAG0730297.1"/>
    </source>
</evidence>
<name>A0A8J4YM00_CHIOP</name>
<accession>A0A8J4YM00</accession>
<keyword evidence="2" id="KW-1185">Reference proteome</keyword>
<dbReference type="EMBL" id="JACEEZ010000292">
    <property type="protein sequence ID" value="KAG0730297.1"/>
    <property type="molecule type" value="Genomic_DNA"/>
</dbReference>
<organism evidence="1 2">
    <name type="scientific">Chionoecetes opilio</name>
    <name type="common">Atlantic snow crab</name>
    <name type="synonym">Cancer opilio</name>
    <dbReference type="NCBI Taxonomy" id="41210"/>
    <lineage>
        <taxon>Eukaryota</taxon>
        <taxon>Metazoa</taxon>
        <taxon>Ecdysozoa</taxon>
        <taxon>Arthropoda</taxon>
        <taxon>Crustacea</taxon>
        <taxon>Multicrustacea</taxon>
        <taxon>Malacostraca</taxon>
        <taxon>Eumalacostraca</taxon>
        <taxon>Eucarida</taxon>
        <taxon>Decapoda</taxon>
        <taxon>Pleocyemata</taxon>
        <taxon>Brachyura</taxon>
        <taxon>Eubrachyura</taxon>
        <taxon>Majoidea</taxon>
        <taxon>Majidae</taxon>
        <taxon>Chionoecetes</taxon>
    </lineage>
</organism>
<proteinExistence type="predicted"/>
<sequence>MAVTPVVRHIWTCRSVFQHIHQPHRHRMTPSVDRPLVVPEGHATSVTPPGNSPSQCVPPAHLHLDLHLPHFRDPTPLRGSPRASFPCSSFPKPKAALAKTKFARHDLGGPAPPWPLHPDCPLQIQHMEGRVFRAIFGAPVVLKPRRQGLFTLQLIVGAFHCAFLQGIVPRTGRFLQPHLTVRCRPEMLRQLDHTGPGSSLHSLGSTKAPGWGFCSLCHGFPGFPAW</sequence>
<evidence type="ECO:0000313" key="2">
    <source>
        <dbReference type="Proteomes" id="UP000770661"/>
    </source>
</evidence>
<comment type="caution">
    <text evidence="1">The sequence shown here is derived from an EMBL/GenBank/DDBJ whole genome shotgun (WGS) entry which is preliminary data.</text>
</comment>